<feature type="region of interest" description="Disordered" evidence="2">
    <location>
        <begin position="297"/>
        <end position="321"/>
    </location>
</feature>
<proteinExistence type="predicted"/>
<gene>
    <name evidence="4" type="ORF">LOC68_09705</name>
</gene>
<organism evidence="4 5">
    <name type="scientific">Blastopirellula sediminis</name>
    <dbReference type="NCBI Taxonomy" id="2894196"/>
    <lineage>
        <taxon>Bacteria</taxon>
        <taxon>Pseudomonadati</taxon>
        <taxon>Planctomycetota</taxon>
        <taxon>Planctomycetia</taxon>
        <taxon>Pirellulales</taxon>
        <taxon>Pirellulaceae</taxon>
        <taxon>Blastopirellula</taxon>
    </lineage>
</organism>
<reference evidence="4" key="1">
    <citation type="submission" date="2021-11" db="EMBL/GenBank/DDBJ databases">
        <title>Genome sequence.</title>
        <authorList>
            <person name="Sun Q."/>
        </authorList>
    </citation>
    <scope>NUCLEOTIDE SEQUENCE</scope>
    <source>
        <strain evidence="4">JC732</strain>
    </source>
</reference>
<dbReference type="Pfam" id="PF00589">
    <property type="entry name" value="Phage_integrase"/>
    <property type="match status" value="1"/>
</dbReference>
<dbReference type="GO" id="GO:0006310">
    <property type="term" value="P:DNA recombination"/>
    <property type="evidence" value="ECO:0007669"/>
    <property type="project" value="UniProtKB-KW"/>
</dbReference>
<accession>A0A9X1MK97</accession>
<evidence type="ECO:0000313" key="4">
    <source>
        <dbReference type="EMBL" id="MCC9628673.1"/>
    </source>
</evidence>
<dbReference type="GO" id="GO:0003677">
    <property type="term" value="F:DNA binding"/>
    <property type="evidence" value="ECO:0007669"/>
    <property type="project" value="InterPro"/>
</dbReference>
<dbReference type="InterPro" id="IPR011010">
    <property type="entry name" value="DNA_brk_join_enz"/>
</dbReference>
<evidence type="ECO:0000313" key="5">
    <source>
        <dbReference type="Proteomes" id="UP001139103"/>
    </source>
</evidence>
<dbReference type="PANTHER" id="PTHR30349:SF64">
    <property type="entry name" value="PROPHAGE INTEGRASE INTD-RELATED"/>
    <property type="match status" value="1"/>
</dbReference>
<comment type="caution">
    <text evidence="4">The sequence shown here is derived from an EMBL/GenBank/DDBJ whole genome shotgun (WGS) entry which is preliminary data.</text>
</comment>
<dbReference type="RefSeq" id="WP_230218107.1">
    <property type="nucleotide sequence ID" value="NZ_JAJKFT010000004.1"/>
</dbReference>
<name>A0A9X1MK97_9BACT</name>
<sequence>MRKRRVPKYCHHAPSDQAYVRVSGRTIYLGKHGSNESHEAYGRLIAELATSDQKSTPHRPVDANDLALAELCEAYQNHAEQYYRKGGKLSPWINHIRLATERLCKLYGTTPAVEFGPLRLKAFRQTLIDTGNSRRYINKLIAIIPQVFKWGASEELVPASTYEALRTVEGLKKGRTTAPETEPILPVADAVVDATLPFLPSVVADMIRIQRLTAARPGEICSLRPIDIDRSQPVWRYVPETHKTEHHGRQRVIFIGPQAQEVLAPYLERGLESHCFSPRDSEVIRRAELHRRRVTPINYGNRPGTNVKQVKRRSPKTSYSKDSYRRAIARAVVRANKERPGKPEPIPHWHPNQLRHTAATDIRHQFGLEAAQVICGHASADITQVYAERDLTLAEEIARKVG</sequence>
<dbReference type="EMBL" id="JAJKFT010000004">
    <property type="protein sequence ID" value="MCC9628673.1"/>
    <property type="molecule type" value="Genomic_DNA"/>
</dbReference>
<evidence type="ECO:0000256" key="2">
    <source>
        <dbReference type="SAM" id="MobiDB-lite"/>
    </source>
</evidence>
<keyword evidence="5" id="KW-1185">Reference proteome</keyword>
<protein>
    <submittedName>
        <fullName evidence="4">Site-specific integrase</fullName>
    </submittedName>
</protein>
<dbReference type="GO" id="GO:0015074">
    <property type="term" value="P:DNA integration"/>
    <property type="evidence" value="ECO:0007669"/>
    <property type="project" value="InterPro"/>
</dbReference>
<dbReference type="Gene3D" id="1.10.443.10">
    <property type="entry name" value="Intergrase catalytic core"/>
    <property type="match status" value="1"/>
</dbReference>
<dbReference type="SUPFAM" id="SSF56349">
    <property type="entry name" value="DNA breaking-rejoining enzymes"/>
    <property type="match status" value="1"/>
</dbReference>
<dbReference type="PANTHER" id="PTHR30349">
    <property type="entry name" value="PHAGE INTEGRASE-RELATED"/>
    <property type="match status" value="1"/>
</dbReference>
<keyword evidence="1" id="KW-0233">DNA recombination</keyword>
<evidence type="ECO:0000259" key="3">
    <source>
        <dbReference type="PROSITE" id="PS51898"/>
    </source>
</evidence>
<feature type="domain" description="Tyr recombinase" evidence="3">
    <location>
        <begin position="180"/>
        <end position="399"/>
    </location>
</feature>
<evidence type="ECO:0000256" key="1">
    <source>
        <dbReference type="ARBA" id="ARBA00023172"/>
    </source>
</evidence>
<dbReference type="InterPro" id="IPR013762">
    <property type="entry name" value="Integrase-like_cat_sf"/>
</dbReference>
<dbReference type="CDD" id="cd00397">
    <property type="entry name" value="DNA_BRE_C"/>
    <property type="match status" value="1"/>
</dbReference>
<dbReference type="Proteomes" id="UP001139103">
    <property type="component" value="Unassembled WGS sequence"/>
</dbReference>
<dbReference type="InterPro" id="IPR002104">
    <property type="entry name" value="Integrase_catalytic"/>
</dbReference>
<dbReference type="AlphaFoldDB" id="A0A9X1MK97"/>
<dbReference type="InterPro" id="IPR050090">
    <property type="entry name" value="Tyrosine_recombinase_XerCD"/>
</dbReference>
<dbReference type="PROSITE" id="PS51898">
    <property type="entry name" value="TYR_RECOMBINASE"/>
    <property type="match status" value="1"/>
</dbReference>